<accession>A0ABN8C4G7</accession>
<evidence type="ECO:0000313" key="1">
    <source>
        <dbReference type="EMBL" id="CAH0488897.1"/>
    </source>
</evidence>
<comment type="caution">
    <text evidence="1">The sequence shown here is derived from an EMBL/GenBank/DDBJ whole genome shotgun (WGS) entry which is preliminary data.</text>
</comment>
<reference evidence="1 2" key="1">
    <citation type="submission" date="2021-11" db="EMBL/GenBank/DDBJ databases">
        <authorList>
            <person name="Islam A."/>
            <person name="Islam S."/>
            <person name="Flora M.S."/>
            <person name="Rahman M."/>
            <person name="Ziaur R.M."/>
            <person name="Epstein J.H."/>
            <person name="Hassan M."/>
            <person name="Klassen M."/>
            <person name="Woodard K."/>
            <person name="Webb A."/>
            <person name="Webby R.J."/>
            <person name="El Zowalaty M.E."/>
        </authorList>
    </citation>
    <scope>NUCLEOTIDE SEQUENCE [LARGE SCALE GENOMIC DNA]</scope>
    <source>
        <strain evidence="1">Pf1</strain>
    </source>
</reference>
<sequence>MLERIPALKEILKKIACQNSFGHKVSNSEAKLGDAVHYSEQWIVEFLKFTKNILEIEVKILKEHWRDY</sequence>
<proteinExistence type="predicted"/>
<dbReference type="Proteomes" id="UP001157938">
    <property type="component" value="Unassembled WGS sequence"/>
</dbReference>
<name>A0ABN8C4G7_9STRA</name>
<evidence type="ECO:0000313" key="2">
    <source>
        <dbReference type="Proteomes" id="UP001157938"/>
    </source>
</evidence>
<gene>
    <name evidence="1" type="ORF">PFR001_LOCUS4350</name>
</gene>
<keyword evidence="2" id="KW-1185">Reference proteome</keyword>
<dbReference type="EMBL" id="CAKLBC010000905">
    <property type="protein sequence ID" value="CAH0488897.1"/>
    <property type="molecule type" value="Genomic_DNA"/>
</dbReference>
<organism evidence="1 2">
    <name type="scientific">Peronospora farinosa</name>
    <dbReference type="NCBI Taxonomy" id="134698"/>
    <lineage>
        <taxon>Eukaryota</taxon>
        <taxon>Sar</taxon>
        <taxon>Stramenopiles</taxon>
        <taxon>Oomycota</taxon>
        <taxon>Peronosporomycetes</taxon>
        <taxon>Peronosporales</taxon>
        <taxon>Peronosporaceae</taxon>
        <taxon>Peronospora</taxon>
    </lineage>
</organism>
<protein>
    <submittedName>
        <fullName evidence="1">Uncharacterized protein</fullName>
    </submittedName>
</protein>